<sequence length="445" mass="50431">MNKKLLLATLALLPSGLFAQSVWTLRSCIEYGMKNNRNNVIYDNEKKAADAQAKEALAAYLPSVSLNGSLDDNLKVQETVIPAGIFGPDDIRVAFTKKFNSNGSAQLDQTIYDQSLIVGLKANKYNVQQATLNQKKSEETIIYNITNAYYQIFIYREQLGMLKSNQEKYRQQMDVTAQRVNKGTVLQKELDKVTVDYNNAVSQIAVAESNITLSENQLKYEMGYPIKDRILVDSNAAEGNLRVVAPALAEDKNFSVYNRTDYQLSQVNASLLDIDQRRIKAGIYPRLTAYARYGAIGFGDKLNQSFSTMSTYSAIGLKLSFPLLDFFKRNAQYNQAKYKHLNAVEKLKLDEGKYELEYENARTKTMKEQSNVENNRRNIDLAQSVFEVTNLQYEKGTTDMTDWLNAQNSVKEAQNNYLNSLYNLILARLELEKTAGTLKTFYTAL</sequence>
<gene>
    <name evidence="9" type="ordered locus">Cpin_2662</name>
</gene>
<dbReference type="AlphaFoldDB" id="A0A979G3K3"/>
<comment type="subcellular location">
    <subcellularLocation>
        <location evidence="1">Cell outer membrane</location>
    </subcellularLocation>
</comment>
<dbReference type="KEGG" id="cpi:Cpin_2662"/>
<dbReference type="Pfam" id="PF02321">
    <property type="entry name" value="OEP"/>
    <property type="match status" value="2"/>
</dbReference>
<organism evidence="9 10">
    <name type="scientific">Chitinophaga pinensis (strain ATCC 43595 / DSM 2588 / LMG 13176 / NBRC 15968 / NCIMB 11800 / UQM 2034)</name>
    <dbReference type="NCBI Taxonomy" id="485918"/>
    <lineage>
        <taxon>Bacteria</taxon>
        <taxon>Pseudomonadati</taxon>
        <taxon>Bacteroidota</taxon>
        <taxon>Chitinophagia</taxon>
        <taxon>Chitinophagales</taxon>
        <taxon>Chitinophagaceae</taxon>
        <taxon>Chitinophaga</taxon>
    </lineage>
</organism>
<evidence type="ECO:0000256" key="1">
    <source>
        <dbReference type="ARBA" id="ARBA00004442"/>
    </source>
</evidence>
<dbReference type="OrthoDB" id="9811587at2"/>
<keyword evidence="3" id="KW-0813">Transport</keyword>
<proteinExistence type="inferred from homology"/>
<reference evidence="10" key="1">
    <citation type="submission" date="2009-08" db="EMBL/GenBank/DDBJ databases">
        <title>The complete genome of Chitinophaga pinensis DSM 2588.</title>
        <authorList>
            <consortium name="US DOE Joint Genome Institute (JGI-PGF)"/>
            <person name="Lucas S."/>
            <person name="Copeland A."/>
            <person name="Lapidus A."/>
            <person name="Glavina del Rio T."/>
            <person name="Dalin E."/>
            <person name="Tice H."/>
            <person name="Bruce D."/>
            <person name="Goodwin L."/>
            <person name="Pitluck S."/>
            <person name="Kyrpides N."/>
            <person name="Mavromatis K."/>
            <person name="Ivanova N."/>
            <person name="Mikhailova N."/>
            <person name="Sims D."/>
            <person name="Meinche L."/>
            <person name="Brettin T."/>
            <person name="Detter J.C."/>
            <person name="Han C."/>
            <person name="Larimer F."/>
            <person name="Land M."/>
            <person name="Hauser L."/>
            <person name="Markowitz V."/>
            <person name="Cheng J.-F."/>
            <person name="Hugenholtz P."/>
            <person name="Woyke T."/>
            <person name="Wu D."/>
            <person name="Spring S."/>
            <person name="Klenk H.-P."/>
            <person name="Eisen J.A."/>
        </authorList>
    </citation>
    <scope>NUCLEOTIDE SEQUENCE [LARGE SCALE GENOMIC DNA]</scope>
    <source>
        <strain evidence="10">ATCC 43595 / DSM 2588 / LMG 13176 / NBRC 15968 / NCIMB 11800 / UQM 2034</strain>
    </source>
</reference>
<dbReference type="SUPFAM" id="SSF56954">
    <property type="entry name" value="Outer membrane efflux proteins (OEP)"/>
    <property type="match status" value="1"/>
</dbReference>
<keyword evidence="5" id="KW-0812">Transmembrane</keyword>
<dbReference type="GO" id="GO:0015562">
    <property type="term" value="F:efflux transmembrane transporter activity"/>
    <property type="evidence" value="ECO:0007669"/>
    <property type="project" value="InterPro"/>
</dbReference>
<dbReference type="PANTHER" id="PTHR30026">
    <property type="entry name" value="OUTER MEMBRANE PROTEIN TOLC"/>
    <property type="match status" value="1"/>
</dbReference>
<feature type="chain" id="PRO_5037915434" evidence="8">
    <location>
        <begin position="20"/>
        <end position="445"/>
    </location>
</feature>
<dbReference type="PANTHER" id="PTHR30026:SF20">
    <property type="entry name" value="OUTER MEMBRANE PROTEIN TOLC"/>
    <property type="match status" value="1"/>
</dbReference>
<evidence type="ECO:0000313" key="10">
    <source>
        <dbReference type="Proteomes" id="UP000002215"/>
    </source>
</evidence>
<dbReference type="Gene3D" id="1.20.1600.10">
    <property type="entry name" value="Outer membrane efflux proteins (OEP)"/>
    <property type="match status" value="1"/>
</dbReference>
<evidence type="ECO:0000256" key="3">
    <source>
        <dbReference type="ARBA" id="ARBA00022448"/>
    </source>
</evidence>
<protein>
    <submittedName>
        <fullName evidence="9">Outer membrane efflux protein</fullName>
    </submittedName>
</protein>
<keyword evidence="7" id="KW-0998">Cell outer membrane</keyword>
<dbReference type="GO" id="GO:1990281">
    <property type="term" value="C:efflux pump complex"/>
    <property type="evidence" value="ECO:0007669"/>
    <property type="project" value="TreeGrafter"/>
</dbReference>
<dbReference type="Proteomes" id="UP000002215">
    <property type="component" value="Chromosome"/>
</dbReference>
<keyword evidence="4" id="KW-1134">Transmembrane beta strand</keyword>
<dbReference type="GO" id="GO:0015288">
    <property type="term" value="F:porin activity"/>
    <property type="evidence" value="ECO:0007669"/>
    <property type="project" value="TreeGrafter"/>
</dbReference>
<evidence type="ECO:0000313" key="9">
    <source>
        <dbReference type="EMBL" id="ACU60144.1"/>
    </source>
</evidence>
<evidence type="ECO:0000256" key="7">
    <source>
        <dbReference type="ARBA" id="ARBA00023237"/>
    </source>
</evidence>
<dbReference type="RefSeq" id="WP_012790320.1">
    <property type="nucleotide sequence ID" value="NC_013132.1"/>
</dbReference>
<dbReference type="InterPro" id="IPR003423">
    <property type="entry name" value="OMP_efflux"/>
</dbReference>
<dbReference type="EMBL" id="CP001699">
    <property type="protein sequence ID" value="ACU60144.1"/>
    <property type="molecule type" value="Genomic_DNA"/>
</dbReference>
<evidence type="ECO:0000256" key="8">
    <source>
        <dbReference type="SAM" id="SignalP"/>
    </source>
</evidence>
<dbReference type="GO" id="GO:0009279">
    <property type="term" value="C:cell outer membrane"/>
    <property type="evidence" value="ECO:0007669"/>
    <property type="project" value="UniProtKB-SubCell"/>
</dbReference>
<evidence type="ECO:0000256" key="6">
    <source>
        <dbReference type="ARBA" id="ARBA00023136"/>
    </source>
</evidence>
<dbReference type="InterPro" id="IPR051906">
    <property type="entry name" value="TolC-like"/>
</dbReference>
<evidence type="ECO:0000256" key="2">
    <source>
        <dbReference type="ARBA" id="ARBA00007613"/>
    </source>
</evidence>
<evidence type="ECO:0000256" key="4">
    <source>
        <dbReference type="ARBA" id="ARBA00022452"/>
    </source>
</evidence>
<reference evidence="9 10" key="2">
    <citation type="journal article" date="2010" name="Stand. Genomic Sci.">
        <title>Complete genome sequence of Chitinophaga pinensis type strain (UQM 2034).</title>
        <authorList>
            <person name="Glavina Del Rio T."/>
            <person name="Abt B."/>
            <person name="Spring S."/>
            <person name="Lapidus A."/>
            <person name="Nolan M."/>
            <person name="Tice H."/>
            <person name="Copeland A."/>
            <person name="Cheng J.F."/>
            <person name="Chen F."/>
            <person name="Bruce D."/>
            <person name="Goodwin L."/>
            <person name="Pitluck S."/>
            <person name="Ivanova N."/>
            <person name="Mavromatis K."/>
            <person name="Mikhailova N."/>
            <person name="Pati A."/>
            <person name="Chen A."/>
            <person name="Palaniappan K."/>
            <person name="Land M."/>
            <person name="Hauser L."/>
            <person name="Chang Y.J."/>
            <person name="Jeffries C.D."/>
            <person name="Chain P."/>
            <person name="Saunders E."/>
            <person name="Detter J.C."/>
            <person name="Brettin T."/>
            <person name="Rohde M."/>
            <person name="Goker M."/>
            <person name="Bristow J."/>
            <person name="Eisen J.A."/>
            <person name="Markowitz V."/>
            <person name="Hugenholtz P."/>
            <person name="Kyrpides N.C."/>
            <person name="Klenk H.P."/>
            <person name="Lucas S."/>
        </authorList>
    </citation>
    <scope>NUCLEOTIDE SEQUENCE [LARGE SCALE GENOMIC DNA]</scope>
    <source>
        <strain evidence="10">ATCC 43595 / DSM 2588 / LMG 13176 / NBRC 15968 / NCIMB 11800 / UQM 2034</strain>
    </source>
</reference>
<name>A0A979G3K3_CHIPD</name>
<keyword evidence="8" id="KW-0732">Signal</keyword>
<evidence type="ECO:0000256" key="5">
    <source>
        <dbReference type="ARBA" id="ARBA00022692"/>
    </source>
</evidence>
<accession>A0A979G3K3</accession>
<comment type="similarity">
    <text evidence="2">Belongs to the outer membrane factor (OMF) (TC 1.B.17) family.</text>
</comment>
<keyword evidence="6" id="KW-0472">Membrane</keyword>
<feature type="signal peptide" evidence="8">
    <location>
        <begin position="1"/>
        <end position="19"/>
    </location>
</feature>